<comment type="caution">
    <text evidence="1">The sequence shown here is derived from an EMBL/GenBank/DDBJ whole genome shotgun (WGS) entry which is preliminary data.</text>
</comment>
<keyword evidence="2" id="KW-1185">Reference proteome</keyword>
<proteinExistence type="predicted"/>
<dbReference type="EMBL" id="MU003539">
    <property type="protein sequence ID" value="KAF2464188.1"/>
    <property type="molecule type" value="Genomic_DNA"/>
</dbReference>
<sequence>MNDMCNTTGLPDPTDSQWIQWYLSDISDIKVDELFNYTIENCTKSLCREFKWEGNSDLAGRGMMVTYWLEGALACVYAMFLYAERTARFRKWTTAPPILLDLSTAVIDSSAEFLSSMLLFCLAMLVAALHGYATALTTKDGITEAERIGLVFMAVFTILPPILVQCLIGPLRRKRLRIGLWVLICLLATSVRVLAAVTPSLEISELKYGKGDIQKQNYEDLCAPQAIYLWRALKGFEIIAPVALAFSAVTRMPWLQHFEIFDVYRSLRWKLPAALSFGGIWVFLAIFSAYRQEQGQVSGASNKERAWGFGQVLALATWAPAIVDFVYIFLFGSERGLQGRMPENFKVVKIVEGAEDTTVSLLVTNSD</sequence>
<reference evidence="1" key="1">
    <citation type="journal article" date="2020" name="Stud. Mycol.">
        <title>101 Dothideomycetes genomes: a test case for predicting lifestyles and emergence of pathogens.</title>
        <authorList>
            <person name="Haridas S."/>
            <person name="Albert R."/>
            <person name="Binder M."/>
            <person name="Bloem J."/>
            <person name="Labutti K."/>
            <person name="Salamov A."/>
            <person name="Andreopoulos B."/>
            <person name="Baker S."/>
            <person name="Barry K."/>
            <person name="Bills G."/>
            <person name="Bluhm B."/>
            <person name="Cannon C."/>
            <person name="Castanera R."/>
            <person name="Culley D."/>
            <person name="Daum C."/>
            <person name="Ezra D."/>
            <person name="Gonzalez J."/>
            <person name="Henrissat B."/>
            <person name="Kuo A."/>
            <person name="Liang C."/>
            <person name="Lipzen A."/>
            <person name="Lutzoni F."/>
            <person name="Magnuson J."/>
            <person name="Mondo S."/>
            <person name="Nolan M."/>
            <person name="Ohm R."/>
            <person name="Pangilinan J."/>
            <person name="Park H.-J."/>
            <person name="Ramirez L."/>
            <person name="Alfaro M."/>
            <person name="Sun H."/>
            <person name="Tritt A."/>
            <person name="Yoshinaga Y."/>
            <person name="Zwiers L.-H."/>
            <person name="Turgeon B."/>
            <person name="Goodwin S."/>
            <person name="Spatafora J."/>
            <person name="Crous P."/>
            <person name="Grigoriev I."/>
        </authorList>
    </citation>
    <scope>NUCLEOTIDE SEQUENCE</scope>
    <source>
        <strain evidence="1">ATCC 200398</strain>
    </source>
</reference>
<gene>
    <name evidence="1" type="ORF">BDR25DRAFT_319445</name>
</gene>
<evidence type="ECO:0000313" key="1">
    <source>
        <dbReference type="EMBL" id="KAF2464188.1"/>
    </source>
</evidence>
<organism evidence="1 2">
    <name type="scientific">Lindgomyces ingoldianus</name>
    <dbReference type="NCBI Taxonomy" id="673940"/>
    <lineage>
        <taxon>Eukaryota</taxon>
        <taxon>Fungi</taxon>
        <taxon>Dikarya</taxon>
        <taxon>Ascomycota</taxon>
        <taxon>Pezizomycotina</taxon>
        <taxon>Dothideomycetes</taxon>
        <taxon>Pleosporomycetidae</taxon>
        <taxon>Pleosporales</taxon>
        <taxon>Lindgomycetaceae</taxon>
        <taxon>Lindgomyces</taxon>
    </lineage>
</organism>
<accession>A0ACB6QB50</accession>
<dbReference type="Proteomes" id="UP000799755">
    <property type="component" value="Unassembled WGS sequence"/>
</dbReference>
<name>A0ACB6QB50_9PLEO</name>
<evidence type="ECO:0000313" key="2">
    <source>
        <dbReference type="Proteomes" id="UP000799755"/>
    </source>
</evidence>
<protein>
    <submittedName>
        <fullName evidence="1">Uncharacterized protein</fullName>
    </submittedName>
</protein>